<feature type="signal peptide" evidence="1">
    <location>
        <begin position="1"/>
        <end position="25"/>
    </location>
</feature>
<gene>
    <name evidence="2" type="ORF">XNOV1_A009969</name>
</gene>
<evidence type="ECO:0000313" key="2">
    <source>
        <dbReference type="EMBL" id="CAJ1051080.1"/>
    </source>
</evidence>
<dbReference type="EMBL" id="OY660865">
    <property type="protein sequence ID" value="CAJ1051080.1"/>
    <property type="molecule type" value="Genomic_DNA"/>
</dbReference>
<evidence type="ECO:0000313" key="3">
    <source>
        <dbReference type="Proteomes" id="UP001178508"/>
    </source>
</evidence>
<proteinExistence type="predicted"/>
<name>A0AAV1EQX4_XYRNO</name>
<keyword evidence="3" id="KW-1185">Reference proteome</keyword>
<evidence type="ECO:0000256" key="1">
    <source>
        <dbReference type="SAM" id="SignalP"/>
    </source>
</evidence>
<keyword evidence="1" id="KW-0732">Signal</keyword>
<dbReference type="AlphaFoldDB" id="A0AAV1EQX4"/>
<sequence length="142" mass="15848">MKSCSTLASMLALVILISLPAVVLCKEVNYKSTKEGRAGCCVGEDAKRFDDIDYDSFVSLMGRRSAAQPNSHKNTGMMRKRPFLQDHVLADLFGQKKRTGTGVLFPCPEEYKRKADLSTMGGRDFNTFCKDATRPARPQHRL</sequence>
<feature type="chain" id="PRO_5043460524" evidence="1">
    <location>
        <begin position="26"/>
        <end position="142"/>
    </location>
</feature>
<accession>A0AAV1EQX4</accession>
<organism evidence="2 3">
    <name type="scientific">Xyrichtys novacula</name>
    <name type="common">Pearly razorfish</name>
    <name type="synonym">Hemipteronotus novacula</name>
    <dbReference type="NCBI Taxonomy" id="13765"/>
    <lineage>
        <taxon>Eukaryota</taxon>
        <taxon>Metazoa</taxon>
        <taxon>Chordata</taxon>
        <taxon>Craniata</taxon>
        <taxon>Vertebrata</taxon>
        <taxon>Euteleostomi</taxon>
        <taxon>Actinopterygii</taxon>
        <taxon>Neopterygii</taxon>
        <taxon>Teleostei</taxon>
        <taxon>Neoteleostei</taxon>
        <taxon>Acanthomorphata</taxon>
        <taxon>Eupercaria</taxon>
        <taxon>Labriformes</taxon>
        <taxon>Labridae</taxon>
        <taxon>Xyrichtys</taxon>
    </lineage>
</organism>
<dbReference type="Proteomes" id="UP001178508">
    <property type="component" value="Chromosome 2"/>
</dbReference>
<protein>
    <submittedName>
        <fullName evidence="2">Tachykinin-3b</fullName>
    </submittedName>
</protein>
<reference evidence="2" key="1">
    <citation type="submission" date="2023-08" db="EMBL/GenBank/DDBJ databases">
        <authorList>
            <person name="Alioto T."/>
            <person name="Alioto T."/>
            <person name="Gomez Garrido J."/>
        </authorList>
    </citation>
    <scope>NUCLEOTIDE SEQUENCE</scope>
</reference>